<gene>
    <name evidence="7" type="ORF">ABEG18_20140</name>
</gene>
<reference evidence="7" key="1">
    <citation type="submission" date="2024-05" db="EMBL/GenBank/DDBJ databases">
        <authorList>
            <person name="Kim S."/>
            <person name="Heo J."/>
            <person name="Choi H."/>
            <person name="Choi Y."/>
            <person name="Kwon S.-W."/>
            <person name="Kim Y."/>
        </authorList>
    </citation>
    <scope>NUCLEOTIDE SEQUENCE</scope>
    <source>
        <strain evidence="7">KACC 23698</strain>
    </source>
</reference>
<dbReference type="RefSeq" id="WP_406854834.1">
    <property type="nucleotide sequence ID" value="NZ_CP157484.1"/>
</dbReference>
<accession>A0AAU7JCL4</accession>
<organism evidence="7">
    <name type="scientific">Alsobacter sp. KACC 23698</name>
    <dbReference type="NCBI Taxonomy" id="3149229"/>
    <lineage>
        <taxon>Bacteria</taxon>
        <taxon>Pseudomonadati</taxon>
        <taxon>Pseudomonadota</taxon>
        <taxon>Alphaproteobacteria</taxon>
        <taxon>Hyphomicrobiales</taxon>
        <taxon>Alsobacteraceae</taxon>
        <taxon>Alsobacter</taxon>
    </lineage>
</organism>
<dbReference type="AlphaFoldDB" id="A0AAU7JCL4"/>
<comment type="cofactor">
    <cofactor evidence="1 5">
        <name>pyridoxal 5'-phosphate</name>
        <dbReference type="ChEBI" id="CHEBI:597326"/>
    </cofactor>
</comment>
<proteinExistence type="inferred from homology"/>
<comment type="catalytic activity">
    <reaction evidence="5">
        <text>L-allo-threonine = acetaldehyde + glycine</text>
        <dbReference type="Rhea" id="RHEA:26209"/>
        <dbReference type="ChEBI" id="CHEBI:15343"/>
        <dbReference type="ChEBI" id="CHEBI:57305"/>
        <dbReference type="ChEBI" id="CHEBI:58585"/>
        <dbReference type="EC" id="4.1.2.48"/>
    </reaction>
</comment>
<dbReference type="InterPro" id="IPR015424">
    <property type="entry name" value="PyrdxlP-dep_Trfase"/>
</dbReference>
<dbReference type="PANTHER" id="PTHR48097">
    <property type="entry name" value="L-THREONINE ALDOLASE-RELATED"/>
    <property type="match status" value="1"/>
</dbReference>
<dbReference type="InterPro" id="IPR001597">
    <property type="entry name" value="ArAA_b-elim_lyase/Thr_aldolase"/>
</dbReference>
<dbReference type="EC" id="4.1.2.48" evidence="5"/>
<comment type="catalytic activity">
    <reaction evidence="5">
        <text>L-threonine = acetaldehyde + glycine</text>
        <dbReference type="Rhea" id="RHEA:19625"/>
        <dbReference type="ChEBI" id="CHEBI:15343"/>
        <dbReference type="ChEBI" id="CHEBI:57305"/>
        <dbReference type="ChEBI" id="CHEBI:57926"/>
        <dbReference type="EC" id="4.1.2.48"/>
    </reaction>
</comment>
<dbReference type="EMBL" id="CP157484">
    <property type="protein sequence ID" value="XBO38006.1"/>
    <property type="molecule type" value="Genomic_DNA"/>
</dbReference>
<dbReference type="SUPFAM" id="SSF53383">
    <property type="entry name" value="PLP-dependent transferases"/>
    <property type="match status" value="1"/>
</dbReference>
<evidence type="ECO:0000256" key="4">
    <source>
        <dbReference type="ARBA" id="ARBA00022898"/>
    </source>
</evidence>
<evidence type="ECO:0000256" key="5">
    <source>
        <dbReference type="PIRNR" id="PIRNR038940"/>
    </source>
</evidence>
<evidence type="ECO:0000256" key="2">
    <source>
        <dbReference type="ARBA" id="ARBA00006966"/>
    </source>
</evidence>
<evidence type="ECO:0000256" key="3">
    <source>
        <dbReference type="ARBA" id="ARBA00011881"/>
    </source>
</evidence>
<dbReference type="Gene3D" id="3.90.1150.10">
    <property type="entry name" value="Aspartate Aminotransferase, domain 1"/>
    <property type="match status" value="1"/>
</dbReference>
<protein>
    <recommendedName>
        <fullName evidence="5">L-threonine aldolase</fullName>
        <ecNumber evidence="5">4.1.2.48</ecNumber>
    </recommendedName>
</protein>
<comment type="subunit">
    <text evidence="3">Homotetramer.</text>
</comment>
<keyword evidence="4 5" id="KW-0663">Pyridoxal phosphate</keyword>
<name>A0AAU7JCL4_9HYPH</name>
<dbReference type="InterPro" id="IPR015421">
    <property type="entry name" value="PyrdxlP-dep_Trfase_major"/>
</dbReference>
<comment type="function">
    <text evidence="5">Catalyzes the cleavage of L-allo-threonine and L-threonine to glycine and acetaldehyde.</text>
</comment>
<dbReference type="PIRSF" id="PIRSF038940">
    <property type="entry name" value="Low_specificity_LTA"/>
    <property type="match status" value="1"/>
</dbReference>
<keyword evidence="5 7" id="KW-0456">Lyase</keyword>
<dbReference type="PANTHER" id="PTHR48097:SF5">
    <property type="entry name" value="LOW SPECIFICITY L-THREONINE ALDOLASE"/>
    <property type="match status" value="1"/>
</dbReference>
<evidence type="ECO:0000256" key="1">
    <source>
        <dbReference type="ARBA" id="ARBA00001933"/>
    </source>
</evidence>
<dbReference type="Pfam" id="PF01212">
    <property type="entry name" value="Beta_elim_lyase"/>
    <property type="match status" value="1"/>
</dbReference>
<sequence length="352" mass="36466">MNFASDNVAGASRPVLDAVIAANGGAESAYGVDAYTKRAEELLAGVFERDCAVFLVATGTAANALALSAISQPWSAIFSHAEAHVLDDECGAPEMFTGGAKIVGIPGVAGKFTPAGLEAALERFPKGVAKAVQPAAVSVSQVTEAGTLYTLDEIAAIAATARRHGMATHLDGARFANALAALGCTAAEMTWKAGVDVVSFGATKNGGLACEAVVIFDKDRAADFQYRRKRSGHTLSKGRLLGAQMVGYLENGHWMDNARRANAAAAALSRGLAEVKGVRLAWPTQANEVFAVLPPPVDAALKAAGVRYAPWSSGSLPEGFAIGPQESFARFVTSFASRDEDVEAILRTARGA</sequence>
<evidence type="ECO:0000313" key="7">
    <source>
        <dbReference type="EMBL" id="XBO38006.1"/>
    </source>
</evidence>
<dbReference type="InterPro" id="IPR015422">
    <property type="entry name" value="PyrdxlP-dep_Trfase_small"/>
</dbReference>
<comment type="similarity">
    <text evidence="2 5">Belongs to the threonine aldolase family.</text>
</comment>
<evidence type="ECO:0000259" key="6">
    <source>
        <dbReference type="Pfam" id="PF01212"/>
    </source>
</evidence>
<dbReference type="InterPro" id="IPR026273">
    <property type="entry name" value="Low_specificity_L-TA_bact"/>
</dbReference>
<dbReference type="GO" id="GO:0006567">
    <property type="term" value="P:L-threonine catabolic process"/>
    <property type="evidence" value="ECO:0007669"/>
    <property type="project" value="UniProtKB-UniRule"/>
</dbReference>
<dbReference type="GO" id="GO:0004793">
    <property type="term" value="F:threonine aldolase activity"/>
    <property type="evidence" value="ECO:0007669"/>
    <property type="project" value="UniProtKB-UniRule"/>
</dbReference>
<dbReference type="Gene3D" id="3.40.640.10">
    <property type="entry name" value="Type I PLP-dependent aspartate aminotransferase-like (Major domain)"/>
    <property type="match status" value="1"/>
</dbReference>
<feature type="domain" description="Aromatic amino acid beta-eliminating lyase/threonine aldolase" evidence="6">
    <location>
        <begin position="3"/>
        <end position="290"/>
    </location>
</feature>